<dbReference type="Pfam" id="PF02254">
    <property type="entry name" value="TrkA_N"/>
    <property type="match status" value="1"/>
</dbReference>
<dbReference type="InterPro" id="IPR006037">
    <property type="entry name" value="RCK_C"/>
</dbReference>
<keyword evidence="2" id="KW-0812">Transmembrane</keyword>
<keyword evidence="2" id="KW-1133">Transmembrane helix</keyword>
<dbReference type="SUPFAM" id="SSF51735">
    <property type="entry name" value="NAD(P)-binding Rossmann-fold domains"/>
    <property type="match status" value="1"/>
</dbReference>
<dbReference type="InterPro" id="IPR050721">
    <property type="entry name" value="Trk_Ktr_HKT_K-transport"/>
</dbReference>
<dbReference type="Gene3D" id="1.10.287.70">
    <property type="match status" value="1"/>
</dbReference>
<dbReference type="GO" id="GO:0005886">
    <property type="term" value="C:plasma membrane"/>
    <property type="evidence" value="ECO:0007669"/>
    <property type="project" value="UniProtKB-SubCell"/>
</dbReference>
<dbReference type="InterPro" id="IPR013099">
    <property type="entry name" value="K_chnl_dom"/>
</dbReference>
<protein>
    <recommendedName>
        <fullName evidence="7">Potassium channel protein</fullName>
    </recommendedName>
</protein>
<dbReference type="PROSITE" id="PS51201">
    <property type="entry name" value="RCK_N"/>
    <property type="match status" value="1"/>
</dbReference>
<sequence>MNKEFKKIIWPIAFIALLVILSSFLLYGLARMEGQEITLLKSLYMVAITISTIGYEDMIGTQGSRLLTVVNIALIFIYMIGVAYAVSNFTAFLIEGRLNKFFQLRKLHKRIKRMDKHYIICGAKDIGVYVARELKETKRPFVVIDENPHVLDAIRKEIPDVVAVEGDPTDDNVLLEAGIKKAQALIAALESDKENLYLVVAAKDLNNGIKIASRFNNPATRHKFVNAGASYLVSPNMIGGMRIASELVRPATVSFLDTMLRSKKHDAMRVEEFQVPKNSGFIGRTLLDVHQETGVLAISAKCPGSEDYDYNPDPLMKLAADMVLIFITTPDKRILLEEKLSR</sequence>
<dbReference type="InterPro" id="IPR036291">
    <property type="entry name" value="NAD(P)-bd_dom_sf"/>
</dbReference>
<dbReference type="Proteomes" id="UP000177230">
    <property type="component" value="Unassembled WGS sequence"/>
</dbReference>
<evidence type="ECO:0000256" key="2">
    <source>
        <dbReference type="SAM" id="Phobius"/>
    </source>
</evidence>
<evidence type="ECO:0000256" key="1">
    <source>
        <dbReference type="ARBA" id="ARBA00004651"/>
    </source>
</evidence>
<dbReference type="Gene3D" id="3.30.70.1450">
    <property type="entry name" value="Regulator of K+ conductance, C-terminal domain"/>
    <property type="match status" value="1"/>
</dbReference>
<evidence type="ECO:0000313" key="5">
    <source>
        <dbReference type="EMBL" id="OGF11811.1"/>
    </source>
</evidence>
<dbReference type="PANTHER" id="PTHR43833:SF13">
    <property type="entry name" value="POTASSIUM CHANNEL PROTEIN 2-RELATED"/>
    <property type="match status" value="1"/>
</dbReference>
<comment type="caution">
    <text evidence="5">The sequence shown here is derived from an EMBL/GenBank/DDBJ whole genome shotgun (WGS) entry which is preliminary data.</text>
</comment>
<dbReference type="SUPFAM" id="SSF81324">
    <property type="entry name" value="Voltage-gated potassium channels"/>
    <property type="match status" value="1"/>
</dbReference>
<dbReference type="GO" id="GO:0006813">
    <property type="term" value="P:potassium ion transport"/>
    <property type="evidence" value="ECO:0007669"/>
    <property type="project" value="InterPro"/>
</dbReference>
<dbReference type="PROSITE" id="PS51202">
    <property type="entry name" value="RCK_C"/>
    <property type="match status" value="1"/>
</dbReference>
<feature type="transmembrane region" description="Helical" evidence="2">
    <location>
        <begin position="67"/>
        <end position="94"/>
    </location>
</feature>
<dbReference type="Pfam" id="PF07885">
    <property type="entry name" value="Ion_trans_2"/>
    <property type="match status" value="1"/>
</dbReference>
<organism evidence="5 6">
    <name type="scientific">Candidatus Edwardsbacteria bacterium GWF2_54_11</name>
    <dbReference type="NCBI Taxonomy" id="1817851"/>
    <lineage>
        <taxon>Bacteria</taxon>
        <taxon>Candidatus Edwardsiibacteriota</taxon>
    </lineage>
</organism>
<gene>
    <name evidence="5" type="ORF">A2024_12395</name>
</gene>
<dbReference type="SUPFAM" id="SSF116726">
    <property type="entry name" value="TrkA C-terminal domain-like"/>
    <property type="match status" value="1"/>
</dbReference>
<dbReference type="GO" id="GO:0008324">
    <property type="term" value="F:monoatomic cation transmembrane transporter activity"/>
    <property type="evidence" value="ECO:0007669"/>
    <property type="project" value="InterPro"/>
</dbReference>
<dbReference type="EMBL" id="MFFM01000035">
    <property type="protein sequence ID" value="OGF11811.1"/>
    <property type="molecule type" value="Genomic_DNA"/>
</dbReference>
<comment type="subcellular location">
    <subcellularLocation>
        <location evidence="1">Cell membrane</location>
        <topology evidence="1">Multi-pass membrane protein</topology>
    </subcellularLocation>
</comment>
<feature type="domain" description="RCK C-terminal" evidence="4">
    <location>
        <begin position="257"/>
        <end position="342"/>
    </location>
</feature>
<dbReference type="InterPro" id="IPR003148">
    <property type="entry name" value="RCK_N"/>
</dbReference>
<dbReference type="PANTHER" id="PTHR43833">
    <property type="entry name" value="POTASSIUM CHANNEL PROTEIN 2-RELATED-RELATED"/>
    <property type="match status" value="1"/>
</dbReference>
<dbReference type="Pfam" id="PF02080">
    <property type="entry name" value="TrkA_C"/>
    <property type="match status" value="1"/>
</dbReference>
<evidence type="ECO:0000313" key="6">
    <source>
        <dbReference type="Proteomes" id="UP000177230"/>
    </source>
</evidence>
<reference evidence="5 6" key="1">
    <citation type="journal article" date="2016" name="Nat. Commun.">
        <title>Thousands of microbial genomes shed light on interconnected biogeochemical processes in an aquifer system.</title>
        <authorList>
            <person name="Anantharaman K."/>
            <person name="Brown C.T."/>
            <person name="Hug L.A."/>
            <person name="Sharon I."/>
            <person name="Castelle C.J."/>
            <person name="Probst A.J."/>
            <person name="Thomas B.C."/>
            <person name="Singh A."/>
            <person name="Wilkins M.J."/>
            <person name="Karaoz U."/>
            <person name="Brodie E.L."/>
            <person name="Williams K.H."/>
            <person name="Hubbard S.S."/>
            <person name="Banfield J.F."/>
        </authorList>
    </citation>
    <scope>NUCLEOTIDE SEQUENCE [LARGE SCALE GENOMIC DNA]</scope>
</reference>
<keyword evidence="2" id="KW-0472">Membrane</keyword>
<dbReference type="AlphaFoldDB" id="A0A1F5RCQ7"/>
<feature type="domain" description="RCK N-terminal" evidence="3">
    <location>
        <begin position="115"/>
        <end position="235"/>
    </location>
</feature>
<evidence type="ECO:0000259" key="4">
    <source>
        <dbReference type="PROSITE" id="PS51202"/>
    </source>
</evidence>
<evidence type="ECO:0000259" key="3">
    <source>
        <dbReference type="PROSITE" id="PS51201"/>
    </source>
</evidence>
<name>A0A1F5RCQ7_9BACT</name>
<proteinExistence type="predicted"/>
<feature type="transmembrane region" description="Helical" evidence="2">
    <location>
        <begin position="12"/>
        <end position="30"/>
    </location>
</feature>
<dbReference type="Gene3D" id="3.40.50.720">
    <property type="entry name" value="NAD(P)-binding Rossmann-like Domain"/>
    <property type="match status" value="1"/>
</dbReference>
<dbReference type="InterPro" id="IPR036721">
    <property type="entry name" value="RCK_C_sf"/>
</dbReference>
<accession>A0A1F5RCQ7</accession>
<evidence type="ECO:0008006" key="7">
    <source>
        <dbReference type="Google" id="ProtNLM"/>
    </source>
</evidence>